<evidence type="ECO:0000313" key="2">
    <source>
        <dbReference type="EMBL" id="KAK9984712.1"/>
    </source>
</evidence>
<reference evidence="2 3" key="1">
    <citation type="submission" date="2024-01" db="EMBL/GenBank/DDBJ databases">
        <title>A telomere-to-telomere, gap-free genome of sweet tea (Lithocarpus litseifolius).</title>
        <authorList>
            <person name="Zhou J."/>
        </authorList>
    </citation>
    <scope>NUCLEOTIDE SEQUENCE [LARGE SCALE GENOMIC DNA]</scope>
    <source>
        <strain evidence="2">Zhou-2022a</strain>
        <tissue evidence="2">Leaf</tissue>
    </source>
</reference>
<dbReference type="Proteomes" id="UP001459277">
    <property type="component" value="Unassembled WGS sequence"/>
</dbReference>
<gene>
    <name evidence="2" type="ORF">SO802_034237</name>
</gene>
<name>A0AAW2BI08_9ROSI</name>
<dbReference type="AlphaFoldDB" id="A0AAW2BI08"/>
<feature type="region of interest" description="Disordered" evidence="1">
    <location>
        <begin position="43"/>
        <end position="110"/>
    </location>
</feature>
<feature type="compositionally biased region" description="Low complexity" evidence="1">
    <location>
        <begin position="87"/>
        <end position="100"/>
    </location>
</feature>
<feature type="compositionally biased region" description="Polar residues" evidence="1">
    <location>
        <begin position="144"/>
        <end position="162"/>
    </location>
</feature>
<sequence length="239" mass="25430">MSRDIHVAQSSASVHTVVDIGESPKADGHYRPWMVVRKRTYERKGTTPSVSTKGVDKWTAKPSCDMGISNPDPSRHYLRNDKSLDNSLGLGSGVSPSPSSQALKKLASSVKGKKVIARGSPAKANTFSADNPLSKILAAKIASLSSDRGSSPNREKGGSSNPVFEFTAPSIVGQELHGKEDKAHLADDSEGTLGKPLVTSFEFESLTNIENGKESARVPEMWTLLVWSLEVGVDGPSSG</sequence>
<organism evidence="2 3">
    <name type="scientific">Lithocarpus litseifolius</name>
    <dbReference type="NCBI Taxonomy" id="425828"/>
    <lineage>
        <taxon>Eukaryota</taxon>
        <taxon>Viridiplantae</taxon>
        <taxon>Streptophyta</taxon>
        <taxon>Embryophyta</taxon>
        <taxon>Tracheophyta</taxon>
        <taxon>Spermatophyta</taxon>
        <taxon>Magnoliopsida</taxon>
        <taxon>eudicotyledons</taxon>
        <taxon>Gunneridae</taxon>
        <taxon>Pentapetalae</taxon>
        <taxon>rosids</taxon>
        <taxon>fabids</taxon>
        <taxon>Fagales</taxon>
        <taxon>Fagaceae</taxon>
        <taxon>Lithocarpus</taxon>
    </lineage>
</organism>
<proteinExistence type="predicted"/>
<keyword evidence="3" id="KW-1185">Reference proteome</keyword>
<protein>
    <submittedName>
        <fullName evidence="2">Uncharacterized protein</fullName>
    </submittedName>
</protein>
<comment type="caution">
    <text evidence="2">The sequence shown here is derived from an EMBL/GenBank/DDBJ whole genome shotgun (WGS) entry which is preliminary data.</text>
</comment>
<dbReference type="EMBL" id="JAZDWU010000012">
    <property type="protein sequence ID" value="KAK9984712.1"/>
    <property type="molecule type" value="Genomic_DNA"/>
</dbReference>
<feature type="compositionally biased region" description="Basic and acidic residues" evidence="1">
    <location>
        <begin position="73"/>
        <end position="84"/>
    </location>
</feature>
<feature type="region of interest" description="Disordered" evidence="1">
    <location>
        <begin position="144"/>
        <end position="163"/>
    </location>
</feature>
<evidence type="ECO:0000256" key="1">
    <source>
        <dbReference type="SAM" id="MobiDB-lite"/>
    </source>
</evidence>
<evidence type="ECO:0000313" key="3">
    <source>
        <dbReference type="Proteomes" id="UP001459277"/>
    </source>
</evidence>
<accession>A0AAW2BI08</accession>